<dbReference type="SMART" id="SM00300">
    <property type="entry name" value="ChSh"/>
    <property type="match status" value="1"/>
</dbReference>
<dbReference type="InterPro" id="IPR016197">
    <property type="entry name" value="Chromo-like_dom_sf"/>
</dbReference>
<dbReference type="CDD" id="cd00034">
    <property type="entry name" value="CSD"/>
    <property type="match status" value="1"/>
</dbReference>
<dbReference type="InterPro" id="IPR023780">
    <property type="entry name" value="Chromo_domain"/>
</dbReference>
<dbReference type="SUPFAM" id="SSF54160">
    <property type="entry name" value="Chromo domain-like"/>
    <property type="match status" value="2"/>
</dbReference>
<evidence type="ECO:0000313" key="5">
    <source>
        <dbReference type="Proteomes" id="UP001642540"/>
    </source>
</evidence>
<dbReference type="Gene3D" id="2.40.50.40">
    <property type="match status" value="2"/>
</dbReference>
<evidence type="ECO:0000313" key="4">
    <source>
        <dbReference type="EMBL" id="CAL8139210.1"/>
    </source>
</evidence>
<organism evidence="4 5">
    <name type="scientific">Orchesella dallaii</name>
    <dbReference type="NCBI Taxonomy" id="48710"/>
    <lineage>
        <taxon>Eukaryota</taxon>
        <taxon>Metazoa</taxon>
        <taxon>Ecdysozoa</taxon>
        <taxon>Arthropoda</taxon>
        <taxon>Hexapoda</taxon>
        <taxon>Collembola</taxon>
        <taxon>Entomobryomorpha</taxon>
        <taxon>Entomobryoidea</taxon>
        <taxon>Orchesellidae</taxon>
        <taxon>Orchesellinae</taxon>
        <taxon>Orchesella</taxon>
    </lineage>
</organism>
<dbReference type="InterPro" id="IPR000953">
    <property type="entry name" value="Chromo/chromo_shadow_dom"/>
</dbReference>
<feature type="domain" description="Chromo" evidence="3">
    <location>
        <begin position="11"/>
        <end position="58"/>
    </location>
</feature>
<proteinExistence type="predicted"/>
<protein>
    <recommendedName>
        <fullName evidence="3">Chromo domain-containing protein</fullName>
    </recommendedName>
</protein>
<accession>A0ABP1RYX3</accession>
<gene>
    <name evidence="4" type="ORF">ODALV1_LOCUS27733</name>
</gene>
<dbReference type="Proteomes" id="UP001642540">
    <property type="component" value="Unassembled WGS sequence"/>
</dbReference>
<evidence type="ECO:0000259" key="3">
    <source>
        <dbReference type="PROSITE" id="PS50013"/>
    </source>
</evidence>
<dbReference type="SMART" id="SM00298">
    <property type="entry name" value="CHROMO"/>
    <property type="match status" value="2"/>
</dbReference>
<keyword evidence="5" id="KW-1185">Reference proteome</keyword>
<dbReference type="InterPro" id="IPR008251">
    <property type="entry name" value="Chromo_shadow_dom"/>
</dbReference>
<dbReference type="CDD" id="cd00024">
    <property type="entry name" value="CD_CSD"/>
    <property type="match status" value="1"/>
</dbReference>
<reference evidence="4 5" key="1">
    <citation type="submission" date="2024-08" db="EMBL/GenBank/DDBJ databases">
        <authorList>
            <person name="Cucini C."/>
            <person name="Frati F."/>
        </authorList>
    </citation>
    <scope>NUCLEOTIDE SEQUENCE [LARGE SCALE GENOMIC DNA]</scope>
</reference>
<keyword evidence="2" id="KW-0539">Nucleus</keyword>
<comment type="subcellular location">
    <subcellularLocation>
        <location evidence="1">Nucleus</location>
    </subcellularLocation>
</comment>
<dbReference type="PROSITE" id="PS50013">
    <property type="entry name" value="CHROMO_2"/>
    <property type="match status" value="2"/>
</dbReference>
<dbReference type="Pfam" id="PF01393">
    <property type="entry name" value="Chromo_shadow"/>
    <property type="match status" value="1"/>
</dbReference>
<evidence type="ECO:0000256" key="2">
    <source>
        <dbReference type="ARBA" id="ARBA00023242"/>
    </source>
</evidence>
<evidence type="ECO:0000256" key="1">
    <source>
        <dbReference type="ARBA" id="ARBA00004123"/>
    </source>
</evidence>
<dbReference type="EMBL" id="CAXLJM020000124">
    <property type="protein sequence ID" value="CAL8139210.1"/>
    <property type="molecule type" value="Genomic_DNA"/>
</dbReference>
<comment type="caution">
    <text evidence="4">The sequence shown here is derived from an EMBL/GenBank/DDBJ whole genome shotgun (WGS) entry which is preliminary data.</text>
</comment>
<dbReference type="InterPro" id="IPR051219">
    <property type="entry name" value="Heterochromatin_chromo-domain"/>
</dbReference>
<dbReference type="PANTHER" id="PTHR22812">
    <property type="entry name" value="CHROMOBOX PROTEIN"/>
    <property type="match status" value="1"/>
</dbReference>
<sequence>MAKPMAHQDLYAVEALLDKKERGRKIFYLVKWLGYPDKFNSWEPKEYFAHCLQFVNAFDVAFSKRSTNQNVKVKTRAVAVFSNTPTSVKQGQRRKPSKVPRRNVAAGRKVGFEKGLQLEKILGVLKQNGELCFLMKWKGSNMLDVVPAREANLKAPQEVIKFYEGRIKWHYNQTLDEMLIENGEKAGKCKEKCG</sequence>
<name>A0ABP1RYX3_9HEXA</name>
<feature type="domain" description="Chromo" evidence="3">
    <location>
        <begin position="116"/>
        <end position="174"/>
    </location>
</feature>
<dbReference type="Pfam" id="PF00385">
    <property type="entry name" value="Chromo"/>
    <property type="match status" value="1"/>
</dbReference>